<reference evidence="18 19" key="1">
    <citation type="journal article" date="2015" name="Sci. Rep.">
        <title>Genome of the facultative scuticociliatosis pathogen Pseudocohnilembus persalinus provides insight into its virulence through horizontal gene transfer.</title>
        <authorList>
            <person name="Xiong J."/>
            <person name="Wang G."/>
            <person name="Cheng J."/>
            <person name="Tian M."/>
            <person name="Pan X."/>
            <person name="Warren A."/>
            <person name="Jiang C."/>
            <person name="Yuan D."/>
            <person name="Miao W."/>
        </authorList>
    </citation>
    <scope>NUCLEOTIDE SEQUENCE [LARGE SCALE GENOMIC DNA]</scope>
    <source>
        <strain evidence="18">36N120E</strain>
    </source>
</reference>
<evidence type="ECO:0000256" key="2">
    <source>
        <dbReference type="ARBA" id="ARBA00012513"/>
    </source>
</evidence>
<dbReference type="CDD" id="cd00051">
    <property type="entry name" value="EFh"/>
    <property type="match status" value="1"/>
</dbReference>
<dbReference type="InterPro" id="IPR050205">
    <property type="entry name" value="CDPK_Ser/Thr_kinases"/>
</dbReference>
<evidence type="ECO:0000259" key="16">
    <source>
        <dbReference type="PROSITE" id="PS50011"/>
    </source>
</evidence>
<dbReference type="SUPFAM" id="SSF56112">
    <property type="entry name" value="Protein kinase-like (PK-like)"/>
    <property type="match status" value="1"/>
</dbReference>
<dbReference type="Proteomes" id="UP000054937">
    <property type="component" value="Unassembled WGS sequence"/>
</dbReference>
<dbReference type="FunFam" id="3.30.200.20:FF:000315">
    <property type="entry name" value="Calcium-dependent protein kinase 3"/>
    <property type="match status" value="1"/>
</dbReference>
<keyword evidence="9" id="KW-0106">Calcium</keyword>
<evidence type="ECO:0000256" key="7">
    <source>
        <dbReference type="ARBA" id="ARBA00022741"/>
    </source>
</evidence>
<dbReference type="Pfam" id="PF00069">
    <property type="entry name" value="Pkinase"/>
    <property type="match status" value="1"/>
</dbReference>
<comment type="catalytic activity">
    <reaction evidence="12">
        <text>L-threonyl-[protein] + ATP = O-phospho-L-threonyl-[protein] + ADP + H(+)</text>
        <dbReference type="Rhea" id="RHEA:46608"/>
        <dbReference type="Rhea" id="RHEA-COMP:11060"/>
        <dbReference type="Rhea" id="RHEA-COMP:11605"/>
        <dbReference type="ChEBI" id="CHEBI:15378"/>
        <dbReference type="ChEBI" id="CHEBI:30013"/>
        <dbReference type="ChEBI" id="CHEBI:30616"/>
        <dbReference type="ChEBI" id="CHEBI:61977"/>
        <dbReference type="ChEBI" id="CHEBI:456216"/>
        <dbReference type="EC" id="2.7.11.1"/>
    </reaction>
</comment>
<feature type="domain" description="EF-hand" evidence="17">
    <location>
        <begin position="418"/>
        <end position="453"/>
    </location>
</feature>
<dbReference type="OMA" id="GRSIYEM"/>
<dbReference type="GO" id="GO:0005509">
    <property type="term" value="F:calcium ion binding"/>
    <property type="evidence" value="ECO:0007669"/>
    <property type="project" value="InterPro"/>
</dbReference>
<evidence type="ECO:0000256" key="8">
    <source>
        <dbReference type="ARBA" id="ARBA00022777"/>
    </source>
</evidence>
<dbReference type="Gene3D" id="3.30.200.20">
    <property type="entry name" value="Phosphorylase Kinase, domain 1"/>
    <property type="match status" value="1"/>
</dbReference>
<dbReference type="PROSITE" id="PS00018">
    <property type="entry name" value="EF_HAND_1"/>
    <property type="match status" value="2"/>
</dbReference>
<dbReference type="FunFam" id="1.10.238.10:FF:000001">
    <property type="entry name" value="Calmodulin 1"/>
    <property type="match status" value="1"/>
</dbReference>
<evidence type="ECO:0000313" key="18">
    <source>
        <dbReference type="EMBL" id="KRX06229.1"/>
    </source>
</evidence>
<dbReference type="FunFam" id="1.10.510.10:FF:000726">
    <property type="entry name" value="Calcium-dependent protein kinase, putative"/>
    <property type="match status" value="1"/>
</dbReference>
<dbReference type="InterPro" id="IPR000719">
    <property type="entry name" value="Prot_kinase_dom"/>
</dbReference>
<dbReference type="GO" id="GO:0004674">
    <property type="term" value="F:protein serine/threonine kinase activity"/>
    <property type="evidence" value="ECO:0007669"/>
    <property type="project" value="UniProtKB-KW"/>
</dbReference>
<keyword evidence="6" id="KW-0677">Repeat</keyword>
<dbReference type="GO" id="GO:0005524">
    <property type="term" value="F:ATP binding"/>
    <property type="evidence" value="ECO:0007669"/>
    <property type="project" value="UniProtKB-UniRule"/>
</dbReference>
<feature type="region of interest" description="Disordered" evidence="15">
    <location>
        <begin position="1"/>
        <end position="22"/>
    </location>
</feature>
<evidence type="ECO:0000313" key="19">
    <source>
        <dbReference type="Proteomes" id="UP000054937"/>
    </source>
</evidence>
<dbReference type="PROSITE" id="PS50011">
    <property type="entry name" value="PROTEIN_KINASE_DOM"/>
    <property type="match status" value="1"/>
</dbReference>
<accession>A0A0V0QWH0</accession>
<dbReference type="SMART" id="SM00220">
    <property type="entry name" value="S_TKc"/>
    <property type="match status" value="1"/>
</dbReference>
<dbReference type="SUPFAM" id="SSF47473">
    <property type="entry name" value="EF-hand"/>
    <property type="match status" value="1"/>
</dbReference>
<proteinExistence type="inferred from homology"/>
<keyword evidence="4" id="KW-0808">Transferase</keyword>
<dbReference type="InterPro" id="IPR017441">
    <property type="entry name" value="Protein_kinase_ATP_BS"/>
</dbReference>
<dbReference type="InParanoid" id="A0A0V0QWH0"/>
<keyword evidence="19" id="KW-1185">Reference proteome</keyword>
<dbReference type="InterPro" id="IPR011009">
    <property type="entry name" value="Kinase-like_dom_sf"/>
</dbReference>
<evidence type="ECO:0000256" key="4">
    <source>
        <dbReference type="ARBA" id="ARBA00022679"/>
    </source>
</evidence>
<comment type="similarity">
    <text evidence="11">Belongs to the protein kinase superfamily. Ser/Thr protein kinase family. CDPK subfamily.</text>
</comment>
<sequence>MGCTQGKDVKDTKSNKLSQQEKERLEKIASRVPIRKVYNLVRVLGTGGFGTVKLANLRSNLDTQVAIKIINMHKVHNKAHMLLRELEILKTLDHPNIIKFYEVYQDRDFFYICMEYCSGGELLERIMKKKVLKEREAASIIRKVISAVNHMHKKGIVHRDLKPENILFSSNDPNSEIKIIDFGLSNKLQKKFDTMVGTPYYVAPEILAQKPYDLACDMWSVGVILYILLSGIPPFVGNNRNEMFYKIEHCLYTLTSSEWTRVSPSAKDLIKKLLEKNPKKRLTASQALQHPWFENYERDRRVSLNSNDDKVDARILNMLKNFQTVSKFKREVMKVFVNQINGKEIQILKENFQKIDKDNTGLIRLEELQQALDECNLNLAQEEISKIMKSISPENDNGELSIRYSEFIAATLDQRKYLTQEKIRGLFTYFDSSNSGYINLHDIKEIFKRNGRNIDTNEIQEMIKEVDPNNDGKISYDEFLQLMQGEINKLDVNDPNNVESGYIR</sequence>
<dbReference type="InterPro" id="IPR018247">
    <property type="entry name" value="EF_Hand_1_Ca_BS"/>
</dbReference>
<evidence type="ECO:0000256" key="13">
    <source>
        <dbReference type="ARBA" id="ARBA00048679"/>
    </source>
</evidence>
<dbReference type="EMBL" id="LDAU01000098">
    <property type="protein sequence ID" value="KRX06229.1"/>
    <property type="molecule type" value="Genomic_DNA"/>
</dbReference>
<dbReference type="PROSITE" id="PS00107">
    <property type="entry name" value="PROTEIN_KINASE_ATP"/>
    <property type="match status" value="1"/>
</dbReference>
<evidence type="ECO:0000256" key="5">
    <source>
        <dbReference type="ARBA" id="ARBA00022723"/>
    </source>
</evidence>
<comment type="cofactor">
    <cofactor evidence="1">
        <name>Mg(2+)</name>
        <dbReference type="ChEBI" id="CHEBI:18420"/>
    </cofactor>
</comment>
<evidence type="ECO:0000256" key="6">
    <source>
        <dbReference type="ARBA" id="ARBA00022737"/>
    </source>
</evidence>
<dbReference type="PROSITE" id="PS00108">
    <property type="entry name" value="PROTEIN_KINASE_ST"/>
    <property type="match status" value="1"/>
</dbReference>
<dbReference type="InterPro" id="IPR011992">
    <property type="entry name" value="EF-hand-dom_pair"/>
</dbReference>
<feature type="domain" description="Protein kinase" evidence="16">
    <location>
        <begin position="38"/>
        <end position="293"/>
    </location>
</feature>
<dbReference type="CDD" id="cd05117">
    <property type="entry name" value="STKc_CAMK"/>
    <property type="match status" value="1"/>
</dbReference>
<feature type="domain" description="EF-hand" evidence="17">
    <location>
        <begin position="343"/>
        <end position="378"/>
    </location>
</feature>
<dbReference type="PROSITE" id="PS50222">
    <property type="entry name" value="EF_HAND_2"/>
    <property type="match status" value="3"/>
</dbReference>
<keyword evidence="10 14" id="KW-0067">ATP-binding</keyword>
<evidence type="ECO:0000256" key="14">
    <source>
        <dbReference type="PROSITE-ProRule" id="PRU10141"/>
    </source>
</evidence>
<evidence type="ECO:0000256" key="15">
    <source>
        <dbReference type="SAM" id="MobiDB-lite"/>
    </source>
</evidence>
<evidence type="ECO:0000256" key="11">
    <source>
        <dbReference type="ARBA" id="ARBA00024334"/>
    </source>
</evidence>
<dbReference type="Pfam" id="PF13499">
    <property type="entry name" value="EF-hand_7"/>
    <property type="match status" value="2"/>
</dbReference>
<evidence type="ECO:0000256" key="9">
    <source>
        <dbReference type="ARBA" id="ARBA00022837"/>
    </source>
</evidence>
<evidence type="ECO:0000256" key="1">
    <source>
        <dbReference type="ARBA" id="ARBA00001946"/>
    </source>
</evidence>
<evidence type="ECO:0000256" key="12">
    <source>
        <dbReference type="ARBA" id="ARBA00047899"/>
    </source>
</evidence>
<comment type="catalytic activity">
    <reaction evidence="13">
        <text>L-seryl-[protein] + ATP = O-phospho-L-seryl-[protein] + ADP + H(+)</text>
        <dbReference type="Rhea" id="RHEA:17989"/>
        <dbReference type="Rhea" id="RHEA-COMP:9863"/>
        <dbReference type="Rhea" id="RHEA-COMP:11604"/>
        <dbReference type="ChEBI" id="CHEBI:15378"/>
        <dbReference type="ChEBI" id="CHEBI:29999"/>
        <dbReference type="ChEBI" id="CHEBI:30616"/>
        <dbReference type="ChEBI" id="CHEBI:83421"/>
        <dbReference type="ChEBI" id="CHEBI:456216"/>
        <dbReference type="EC" id="2.7.11.1"/>
    </reaction>
</comment>
<dbReference type="EC" id="2.7.11.1" evidence="2"/>
<dbReference type="PANTHER" id="PTHR24349">
    <property type="entry name" value="SERINE/THREONINE-PROTEIN KINASE"/>
    <property type="match status" value="1"/>
</dbReference>
<comment type="caution">
    <text evidence="18">The sequence shown here is derived from an EMBL/GenBank/DDBJ whole genome shotgun (WGS) entry which is preliminary data.</text>
</comment>
<dbReference type="Gene3D" id="1.10.238.10">
    <property type="entry name" value="EF-hand"/>
    <property type="match status" value="2"/>
</dbReference>
<feature type="domain" description="EF-hand" evidence="17">
    <location>
        <begin position="454"/>
        <end position="489"/>
    </location>
</feature>
<gene>
    <name evidence="18" type="ORF">PPERSA_06111</name>
</gene>
<organism evidence="18 19">
    <name type="scientific">Pseudocohnilembus persalinus</name>
    <name type="common">Ciliate</name>
    <dbReference type="NCBI Taxonomy" id="266149"/>
    <lineage>
        <taxon>Eukaryota</taxon>
        <taxon>Sar</taxon>
        <taxon>Alveolata</taxon>
        <taxon>Ciliophora</taxon>
        <taxon>Intramacronucleata</taxon>
        <taxon>Oligohymenophorea</taxon>
        <taxon>Scuticociliatia</taxon>
        <taxon>Philasterida</taxon>
        <taxon>Pseudocohnilembidae</taxon>
        <taxon>Pseudocohnilembus</taxon>
    </lineage>
</organism>
<dbReference type="OrthoDB" id="40902at2759"/>
<keyword evidence="3" id="KW-0723">Serine/threonine-protein kinase</keyword>
<dbReference type="InterPro" id="IPR002048">
    <property type="entry name" value="EF_hand_dom"/>
</dbReference>
<name>A0A0V0QWH0_PSEPJ</name>
<evidence type="ECO:0000256" key="3">
    <source>
        <dbReference type="ARBA" id="ARBA00022527"/>
    </source>
</evidence>
<feature type="binding site" evidence="14">
    <location>
        <position position="68"/>
    </location>
    <ligand>
        <name>ATP</name>
        <dbReference type="ChEBI" id="CHEBI:30616"/>
    </ligand>
</feature>
<evidence type="ECO:0000259" key="17">
    <source>
        <dbReference type="PROSITE" id="PS50222"/>
    </source>
</evidence>
<keyword evidence="8 18" id="KW-0418">Kinase</keyword>
<protein>
    <recommendedName>
        <fullName evidence="2">non-specific serine/threonine protein kinase</fullName>
        <ecNumber evidence="2">2.7.11.1</ecNumber>
    </recommendedName>
</protein>
<evidence type="ECO:0000256" key="10">
    <source>
        <dbReference type="ARBA" id="ARBA00022840"/>
    </source>
</evidence>
<keyword evidence="7 14" id="KW-0547">Nucleotide-binding</keyword>
<dbReference type="Gene3D" id="1.10.510.10">
    <property type="entry name" value="Transferase(Phosphotransferase) domain 1"/>
    <property type="match status" value="1"/>
</dbReference>
<dbReference type="SMART" id="SM00054">
    <property type="entry name" value="EFh"/>
    <property type="match status" value="3"/>
</dbReference>
<dbReference type="AlphaFoldDB" id="A0A0V0QWH0"/>
<dbReference type="InterPro" id="IPR008271">
    <property type="entry name" value="Ser/Thr_kinase_AS"/>
</dbReference>
<keyword evidence="5" id="KW-0479">Metal-binding</keyword>
<feature type="compositionally biased region" description="Basic and acidic residues" evidence="15">
    <location>
        <begin position="7"/>
        <end position="22"/>
    </location>
</feature>